<dbReference type="PANTHER" id="PTHR39323">
    <property type="entry name" value="BLR1149 PROTEIN"/>
    <property type="match status" value="1"/>
</dbReference>
<evidence type="ECO:0000313" key="2">
    <source>
        <dbReference type="EMBL" id="APX22309.1"/>
    </source>
</evidence>
<protein>
    <submittedName>
        <fullName evidence="2">Putative phosphoesterase</fullName>
    </submittedName>
</protein>
<dbReference type="InterPro" id="IPR004843">
    <property type="entry name" value="Calcineurin-like_PHP"/>
</dbReference>
<dbReference type="Pfam" id="PF00149">
    <property type="entry name" value="Metallophos"/>
    <property type="match status" value="1"/>
</dbReference>
<dbReference type="InterPro" id="IPR024173">
    <property type="entry name" value="Pesterase_MJ0037-like"/>
</dbReference>
<dbReference type="Proteomes" id="UP000186559">
    <property type="component" value="Chromosome"/>
</dbReference>
<dbReference type="SUPFAM" id="SSF56300">
    <property type="entry name" value="Metallo-dependent phosphatases"/>
    <property type="match status" value="1"/>
</dbReference>
<feature type="domain" description="Calcineurin-like phosphoesterase" evidence="1">
    <location>
        <begin position="27"/>
        <end position="121"/>
    </location>
</feature>
<accession>A0A1U7D2D4</accession>
<proteinExistence type="predicted"/>
<gene>
    <name evidence="2" type="ORF">Ga0080559_TMP1513</name>
</gene>
<dbReference type="InterPro" id="IPR026336">
    <property type="entry name" value="PdeM-like"/>
</dbReference>
<evidence type="ECO:0000313" key="3">
    <source>
        <dbReference type="Proteomes" id="UP000186559"/>
    </source>
</evidence>
<dbReference type="NCBIfam" id="TIGR04123">
    <property type="entry name" value="P_estr_lig_assc"/>
    <property type="match status" value="1"/>
</dbReference>
<dbReference type="PIRSF" id="PIRSF000887">
    <property type="entry name" value="Pesterase_MJ0037"/>
    <property type="match status" value="1"/>
</dbReference>
<dbReference type="Gene3D" id="3.60.21.10">
    <property type="match status" value="1"/>
</dbReference>
<dbReference type="InterPro" id="IPR029052">
    <property type="entry name" value="Metallo-depent_PP-like"/>
</dbReference>
<reference evidence="2 3" key="1">
    <citation type="submission" date="2016-03" db="EMBL/GenBank/DDBJ databases">
        <title>Deep-sea bacteria in the southern Pacific.</title>
        <authorList>
            <person name="Tang K."/>
        </authorList>
    </citation>
    <scope>NUCLEOTIDE SEQUENCE [LARGE SCALE GENOMIC DNA]</scope>
    <source>
        <strain evidence="2 3">JLT2016</strain>
    </source>
</reference>
<dbReference type="PANTHER" id="PTHR39323:SF1">
    <property type="entry name" value="BLR1149 PROTEIN"/>
    <property type="match status" value="1"/>
</dbReference>
<sequence length="221" mass="23711">MNTHGFTFCGAALSALPSGALHWPDERLLVVSDLHFGKAARLSAVGGAALPPYETRETLLRLETDLETTGAERVICLGDSFDAASIDRALPEDDRLWIARLQAGRDWIWIEGNHDPGPVTLGGTHLAELIVGPLTFRHIATDGARAEVSGHYHPKARLKLRGRSLSRPCFLVDAARLILPAYGAYTGGLRCDSATLCELMETGARAILTGPSPVAIPMPRG</sequence>
<dbReference type="EMBL" id="CP014796">
    <property type="protein sequence ID" value="APX22309.1"/>
    <property type="molecule type" value="Genomic_DNA"/>
</dbReference>
<organism evidence="2 3">
    <name type="scientific">Salipiger profundus</name>
    <dbReference type="NCBI Taxonomy" id="1229727"/>
    <lineage>
        <taxon>Bacteria</taxon>
        <taxon>Pseudomonadati</taxon>
        <taxon>Pseudomonadota</taxon>
        <taxon>Alphaproteobacteria</taxon>
        <taxon>Rhodobacterales</taxon>
        <taxon>Roseobacteraceae</taxon>
        <taxon>Salipiger</taxon>
    </lineage>
</organism>
<keyword evidence="3" id="KW-1185">Reference proteome</keyword>
<evidence type="ECO:0000259" key="1">
    <source>
        <dbReference type="Pfam" id="PF00149"/>
    </source>
</evidence>
<dbReference type="RefSeq" id="WP_076622707.1">
    <property type="nucleotide sequence ID" value="NZ_BMEW01000011.1"/>
</dbReference>
<dbReference type="GO" id="GO:0016787">
    <property type="term" value="F:hydrolase activity"/>
    <property type="evidence" value="ECO:0007669"/>
    <property type="project" value="InterPro"/>
</dbReference>
<dbReference type="STRING" id="1229727.Ga0080559_TMP1513"/>
<dbReference type="AlphaFoldDB" id="A0A1U7D2D4"/>
<dbReference type="KEGG" id="tpro:Ga0080559_TMP1513"/>
<name>A0A1U7D2D4_9RHOB</name>